<sequence length="152" mass="16655">MSALLYVGEIKDPAYTLNRVGNKPKLQQCLTPQSNKQILAATFTTLRRCAVFNAAYPGLASLHNRSNHVNRAPSSPTVLRQLLMVVLLLGHRGPLHFGVYSNTRLRYLAQAVTEKLGVAVESIGSNDADGHALVMGARIETLDLWFNDGYGH</sequence>
<reference evidence="1 2" key="1">
    <citation type="submission" date="2019-09" db="EMBL/GenBank/DDBJ databases">
        <title>Draft genome of the ectomycorrhizal ascomycete Sphaerosporella brunnea.</title>
        <authorList>
            <consortium name="DOE Joint Genome Institute"/>
            <person name="Benucci G.M."/>
            <person name="Marozzi G."/>
            <person name="Antonielli L."/>
            <person name="Sanchez S."/>
            <person name="Marco P."/>
            <person name="Wang X."/>
            <person name="Falini L.B."/>
            <person name="Barry K."/>
            <person name="Haridas S."/>
            <person name="Lipzen A."/>
            <person name="Labutti K."/>
            <person name="Grigoriev I.V."/>
            <person name="Murat C."/>
            <person name="Martin F."/>
            <person name="Albertini E."/>
            <person name="Donnini D."/>
            <person name="Bonito G."/>
        </authorList>
    </citation>
    <scope>NUCLEOTIDE SEQUENCE [LARGE SCALE GENOMIC DNA]</scope>
    <source>
        <strain evidence="1 2">Sb_GMNB300</strain>
    </source>
</reference>
<proteinExistence type="predicted"/>
<evidence type="ECO:0000313" key="2">
    <source>
        <dbReference type="Proteomes" id="UP000326924"/>
    </source>
</evidence>
<comment type="caution">
    <text evidence="1">The sequence shown here is derived from an EMBL/GenBank/DDBJ whole genome shotgun (WGS) entry which is preliminary data.</text>
</comment>
<dbReference type="AlphaFoldDB" id="A0A5J5EMV2"/>
<dbReference type="Proteomes" id="UP000326924">
    <property type="component" value="Unassembled WGS sequence"/>
</dbReference>
<dbReference type="InParanoid" id="A0A5J5EMV2"/>
<gene>
    <name evidence="1" type="ORF">FN846DRAFT_910525</name>
</gene>
<name>A0A5J5EMV2_9PEZI</name>
<accession>A0A5J5EMV2</accession>
<keyword evidence="2" id="KW-1185">Reference proteome</keyword>
<protein>
    <submittedName>
        <fullName evidence="1">Uncharacterized protein</fullName>
    </submittedName>
</protein>
<dbReference type="EMBL" id="VXIS01000205">
    <property type="protein sequence ID" value="KAA8896909.1"/>
    <property type="molecule type" value="Genomic_DNA"/>
</dbReference>
<organism evidence="1 2">
    <name type="scientific">Sphaerosporella brunnea</name>
    <dbReference type="NCBI Taxonomy" id="1250544"/>
    <lineage>
        <taxon>Eukaryota</taxon>
        <taxon>Fungi</taxon>
        <taxon>Dikarya</taxon>
        <taxon>Ascomycota</taxon>
        <taxon>Pezizomycotina</taxon>
        <taxon>Pezizomycetes</taxon>
        <taxon>Pezizales</taxon>
        <taxon>Pyronemataceae</taxon>
        <taxon>Sphaerosporella</taxon>
    </lineage>
</organism>
<evidence type="ECO:0000313" key="1">
    <source>
        <dbReference type="EMBL" id="KAA8896909.1"/>
    </source>
</evidence>